<dbReference type="Proteomes" id="UP000268093">
    <property type="component" value="Unassembled WGS sequence"/>
</dbReference>
<accession>A0A433DIQ0</accession>
<feature type="transmembrane region" description="Helical" evidence="2">
    <location>
        <begin position="59"/>
        <end position="78"/>
    </location>
</feature>
<evidence type="ECO:0000256" key="2">
    <source>
        <dbReference type="SAM" id="Phobius"/>
    </source>
</evidence>
<name>A0A433DIQ0_9FUNG</name>
<protein>
    <submittedName>
        <fullName evidence="3">Uncharacterized protein</fullName>
    </submittedName>
</protein>
<evidence type="ECO:0000313" key="3">
    <source>
        <dbReference type="EMBL" id="RUP50720.1"/>
    </source>
</evidence>
<feature type="region of interest" description="Disordered" evidence="1">
    <location>
        <begin position="1"/>
        <end position="24"/>
    </location>
</feature>
<proteinExistence type="predicted"/>
<keyword evidence="2" id="KW-0812">Transmembrane</keyword>
<evidence type="ECO:0000313" key="4">
    <source>
        <dbReference type="Proteomes" id="UP000268093"/>
    </source>
</evidence>
<keyword evidence="2" id="KW-1133">Transmembrane helix</keyword>
<organism evidence="3 4">
    <name type="scientific">Jimgerdemannia flammicorona</name>
    <dbReference type="NCBI Taxonomy" id="994334"/>
    <lineage>
        <taxon>Eukaryota</taxon>
        <taxon>Fungi</taxon>
        <taxon>Fungi incertae sedis</taxon>
        <taxon>Mucoromycota</taxon>
        <taxon>Mucoromycotina</taxon>
        <taxon>Endogonomycetes</taxon>
        <taxon>Endogonales</taxon>
        <taxon>Endogonaceae</taxon>
        <taxon>Jimgerdemannia</taxon>
    </lineage>
</organism>
<reference evidence="3 4" key="1">
    <citation type="journal article" date="2018" name="New Phytol.">
        <title>Phylogenomics of Endogonaceae and evolution of mycorrhizas within Mucoromycota.</title>
        <authorList>
            <person name="Chang Y."/>
            <person name="Desiro A."/>
            <person name="Na H."/>
            <person name="Sandor L."/>
            <person name="Lipzen A."/>
            <person name="Clum A."/>
            <person name="Barry K."/>
            <person name="Grigoriev I.V."/>
            <person name="Martin F.M."/>
            <person name="Stajich J.E."/>
            <person name="Smith M.E."/>
            <person name="Bonito G."/>
            <person name="Spatafora J.W."/>
        </authorList>
    </citation>
    <scope>NUCLEOTIDE SEQUENCE [LARGE SCALE GENOMIC DNA]</scope>
    <source>
        <strain evidence="3 4">GMNB39</strain>
    </source>
</reference>
<gene>
    <name evidence="3" type="ORF">BC936DRAFT_137976</name>
</gene>
<keyword evidence="4" id="KW-1185">Reference proteome</keyword>
<comment type="caution">
    <text evidence="3">The sequence shown here is derived from an EMBL/GenBank/DDBJ whole genome shotgun (WGS) entry which is preliminary data.</text>
</comment>
<sequence>MACEQPDRNVSKQRDMMRKVHDKTNEGAKNVRIPGLVFIVEQRIGGVSKQQWIRDPRKIFVGLLIVFRGLGFGLGQVIGSI</sequence>
<keyword evidence="2" id="KW-0472">Membrane</keyword>
<dbReference type="AlphaFoldDB" id="A0A433DIQ0"/>
<dbReference type="EMBL" id="RBNI01001225">
    <property type="protein sequence ID" value="RUP50720.1"/>
    <property type="molecule type" value="Genomic_DNA"/>
</dbReference>
<evidence type="ECO:0000256" key="1">
    <source>
        <dbReference type="SAM" id="MobiDB-lite"/>
    </source>
</evidence>